<protein>
    <submittedName>
        <fullName evidence="3">NUDIX hydrolase</fullName>
    </submittedName>
</protein>
<dbReference type="PROSITE" id="PS51462">
    <property type="entry name" value="NUDIX"/>
    <property type="match status" value="1"/>
</dbReference>
<dbReference type="InterPro" id="IPR015797">
    <property type="entry name" value="NUDIX_hydrolase-like_dom_sf"/>
</dbReference>
<evidence type="ECO:0000313" key="3">
    <source>
        <dbReference type="EMBL" id="KDR96785.1"/>
    </source>
</evidence>
<dbReference type="Proteomes" id="UP000027946">
    <property type="component" value="Unassembled WGS sequence"/>
</dbReference>
<dbReference type="eggNOG" id="COG1051">
    <property type="taxonomic scope" value="Bacteria"/>
</dbReference>
<dbReference type="InterPro" id="IPR000086">
    <property type="entry name" value="NUDIX_hydrolase_dom"/>
</dbReference>
<organism evidence="3 4">
    <name type="scientific">Peptoclostridium litorale DSM 5388</name>
    <dbReference type="NCBI Taxonomy" id="1121324"/>
    <lineage>
        <taxon>Bacteria</taxon>
        <taxon>Bacillati</taxon>
        <taxon>Bacillota</taxon>
        <taxon>Clostridia</taxon>
        <taxon>Peptostreptococcales</taxon>
        <taxon>Peptoclostridiaceae</taxon>
        <taxon>Peptoclostridium</taxon>
    </lineage>
</organism>
<dbReference type="Pfam" id="PF00293">
    <property type="entry name" value="NUDIX"/>
    <property type="match status" value="1"/>
</dbReference>
<evidence type="ECO:0000259" key="2">
    <source>
        <dbReference type="PROSITE" id="PS51462"/>
    </source>
</evidence>
<evidence type="ECO:0000256" key="1">
    <source>
        <dbReference type="ARBA" id="ARBA00022801"/>
    </source>
</evidence>
<accession>A0A069RKZ0</accession>
<name>A0A069RKZ0_PEPLI</name>
<sequence length="141" mass="16268">MDMKFHSLDDKEADGKELIIAIIGAVYKGKWIFVRHGERDTWEIPAGHREKEEDIDSAAARELFEETGALEFEITPVCIYSMKEDGIRSFGKIFYAQVERLGKLPDFEIDEIALFADLPENLTYPVQRQIFKRLAEARKSI</sequence>
<dbReference type="Gene3D" id="3.90.79.10">
    <property type="entry name" value="Nucleoside Triphosphate Pyrophosphohydrolase"/>
    <property type="match status" value="1"/>
</dbReference>
<dbReference type="SUPFAM" id="SSF55811">
    <property type="entry name" value="Nudix"/>
    <property type="match status" value="1"/>
</dbReference>
<evidence type="ECO:0000313" key="4">
    <source>
        <dbReference type="Proteomes" id="UP000027946"/>
    </source>
</evidence>
<feature type="domain" description="Nudix hydrolase" evidence="2">
    <location>
        <begin position="15"/>
        <end position="139"/>
    </location>
</feature>
<dbReference type="EMBL" id="JJMM01000002">
    <property type="protein sequence ID" value="KDR96785.1"/>
    <property type="molecule type" value="Genomic_DNA"/>
</dbReference>
<dbReference type="CDD" id="cd04665">
    <property type="entry name" value="NUDIX_RppH"/>
    <property type="match status" value="1"/>
</dbReference>
<reference evidence="3 4" key="1">
    <citation type="submission" date="2014-03" db="EMBL/GenBank/DDBJ databases">
        <title>Genome sequence of Clostridium litorale W6, DSM 5388.</title>
        <authorList>
            <person name="Poehlein A."/>
            <person name="Jagirdar A."/>
            <person name="Khonsari B."/>
            <person name="Chibani C.M."/>
            <person name="Gutierrez Gutierrez D.A."/>
            <person name="Davydova E."/>
            <person name="Alghaithi H.S."/>
            <person name="Nair K.P."/>
            <person name="Dhamotharan K."/>
            <person name="Chandran L."/>
            <person name="G W."/>
            <person name="Daniel R."/>
        </authorList>
    </citation>
    <scope>NUCLEOTIDE SEQUENCE [LARGE SCALE GENOMIC DNA]</scope>
    <source>
        <strain evidence="3 4">W6</strain>
    </source>
</reference>
<comment type="caution">
    <text evidence="3">The sequence shown here is derived from an EMBL/GenBank/DDBJ whole genome shotgun (WGS) entry which is preliminary data.</text>
</comment>
<proteinExistence type="predicted"/>
<keyword evidence="1 3" id="KW-0378">Hydrolase</keyword>
<dbReference type="GO" id="GO:0016787">
    <property type="term" value="F:hydrolase activity"/>
    <property type="evidence" value="ECO:0007669"/>
    <property type="project" value="UniProtKB-KW"/>
</dbReference>
<keyword evidence="4" id="KW-1185">Reference proteome</keyword>
<gene>
    <name evidence="3" type="ORF">CLIT_2c03910</name>
</gene>
<dbReference type="STRING" id="1121324.CLIT_2c03910"/>
<dbReference type="InterPro" id="IPR020084">
    <property type="entry name" value="NUDIX_hydrolase_CS"/>
</dbReference>
<dbReference type="InterPro" id="IPR014078">
    <property type="entry name" value="Nudix_YtkD"/>
</dbReference>
<dbReference type="AlphaFoldDB" id="A0A069RKZ0"/>
<dbReference type="PROSITE" id="PS00893">
    <property type="entry name" value="NUDIX_BOX"/>
    <property type="match status" value="1"/>
</dbReference>
<dbReference type="RefSeq" id="WP_038261464.1">
    <property type="nucleotide sequence ID" value="NZ_FSRH01000019.1"/>
</dbReference>